<protein>
    <recommendedName>
        <fullName evidence="3">SHS2 domain-containing protein</fullName>
    </recommendedName>
</protein>
<organism evidence="1 2">
    <name type="scientific">Candidatus Roizmanbacteria bacterium CG_4_10_14_0_8_um_filter_39_9</name>
    <dbReference type="NCBI Taxonomy" id="1974829"/>
    <lineage>
        <taxon>Bacteria</taxon>
        <taxon>Candidatus Roizmaniibacteriota</taxon>
    </lineage>
</organism>
<comment type="caution">
    <text evidence="1">The sequence shown here is derived from an EMBL/GenBank/DDBJ whole genome shotgun (WGS) entry which is preliminary data.</text>
</comment>
<proteinExistence type="predicted"/>
<dbReference type="Proteomes" id="UP000230108">
    <property type="component" value="Unassembled WGS sequence"/>
</dbReference>
<dbReference type="InterPro" id="IPR043129">
    <property type="entry name" value="ATPase_NBD"/>
</dbReference>
<dbReference type="PANTHER" id="PTHR32432">
    <property type="entry name" value="CELL DIVISION PROTEIN FTSA-RELATED"/>
    <property type="match status" value="1"/>
</dbReference>
<evidence type="ECO:0008006" key="3">
    <source>
        <dbReference type="Google" id="ProtNLM"/>
    </source>
</evidence>
<dbReference type="Pfam" id="PF11104">
    <property type="entry name" value="PilM_2"/>
    <property type="match status" value="1"/>
</dbReference>
<dbReference type="Gene3D" id="3.30.420.40">
    <property type="match status" value="2"/>
</dbReference>
<accession>A0A2M7QCU7</accession>
<dbReference type="Gene3D" id="3.30.1490.300">
    <property type="match status" value="1"/>
</dbReference>
<dbReference type="InterPro" id="IPR005883">
    <property type="entry name" value="PilM"/>
</dbReference>
<dbReference type="PANTHER" id="PTHR32432:SF3">
    <property type="entry name" value="ETHANOLAMINE UTILIZATION PROTEIN EUTJ"/>
    <property type="match status" value="1"/>
</dbReference>
<dbReference type="SUPFAM" id="SSF53067">
    <property type="entry name" value="Actin-like ATPase domain"/>
    <property type="match status" value="1"/>
</dbReference>
<dbReference type="EMBL" id="PFLF01000109">
    <property type="protein sequence ID" value="PIY68592.1"/>
    <property type="molecule type" value="Genomic_DNA"/>
</dbReference>
<name>A0A2M7QCU7_9BACT</name>
<dbReference type="AlphaFoldDB" id="A0A2M7QCU7"/>
<evidence type="ECO:0000313" key="2">
    <source>
        <dbReference type="Proteomes" id="UP000230108"/>
    </source>
</evidence>
<dbReference type="InterPro" id="IPR050696">
    <property type="entry name" value="FtsA/MreB"/>
</dbReference>
<gene>
    <name evidence="1" type="ORF">COY90_05130</name>
</gene>
<evidence type="ECO:0000313" key="1">
    <source>
        <dbReference type="EMBL" id="PIY68592.1"/>
    </source>
</evidence>
<sequence>MSSNSFTLDINEKYTRLVDISFLNGKITLESLGVANTIGNFFDDDTEKSIENQSEIISKMCGDLKINKKNVKVIIPDSQSFSQILEFPKLNEKELLSAVRYQSDQFIPMPIEEIVLDIEVLKEDKEKSKNTILIIASPKKIVDRVEKAVEYAGLSPESLENELSAFGRFYSEVLAPQQKGATIALNFGFTNTSLYLVDSATSMILMNRNLKLGLDLFLKELRFNFELPETKAFDVLKTIGFEKNASYDVGTITAPILRELLNETSKFILLGKEKFALPITKIYCYNHNNHILAFEKKITELLSIPAESLLLREQLVPNPLSQSFSSDMSSFISGMGGAIR</sequence>
<reference evidence="2" key="1">
    <citation type="submission" date="2017-09" db="EMBL/GenBank/DDBJ databases">
        <title>Depth-based differentiation of microbial function through sediment-hosted aquifers and enrichment of novel symbionts in the deep terrestrial subsurface.</title>
        <authorList>
            <person name="Probst A.J."/>
            <person name="Ladd B."/>
            <person name="Jarett J.K."/>
            <person name="Geller-Mcgrath D.E."/>
            <person name="Sieber C.M.K."/>
            <person name="Emerson J.B."/>
            <person name="Anantharaman K."/>
            <person name="Thomas B.C."/>
            <person name="Malmstrom R."/>
            <person name="Stieglmeier M."/>
            <person name="Klingl A."/>
            <person name="Woyke T."/>
            <person name="Ryan C.M."/>
            <person name="Banfield J.F."/>
        </authorList>
    </citation>
    <scope>NUCLEOTIDE SEQUENCE [LARGE SCALE GENOMIC DNA]</scope>
</reference>